<dbReference type="EMBL" id="JAXCLA010000010">
    <property type="protein sequence ID" value="MDY0748364.1"/>
    <property type="molecule type" value="Genomic_DNA"/>
</dbReference>
<comment type="caution">
    <text evidence="5">The sequence shown here is derived from an EMBL/GenBank/DDBJ whole genome shotgun (WGS) entry which is preliminary data.</text>
</comment>
<dbReference type="Pfam" id="PF01627">
    <property type="entry name" value="Hpt"/>
    <property type="match status" value="1"/>
</dbReference>
<dbReference type="SMART" id="SM00073">
    <property type="entry name" value="HPT"/>
    <property type="match status" value="1"/>
</dbReference>
<evidence type="ECO:0000256" key="3">
    <source>
        <dbReference type="SAM" id="MobiDB-lite"/>
    </source>
</evidence>
<organism evidence="5 6">
    <name type="scientific">Roseateles agri</name>
    <dbReference type="NCBI Taxonomy" id="3098619"/>
    <lineage>
        <taxon>Bacteria</taxon>
        <taxon>Pseudomonadati</taxon>
        <taxon>Pseudomonadota</taxon>
        <taxon>Betaproteobacteria</taxon>
        <taxon>Burkholderiales</taxon>
        <taxon>Sphaerotilaceae</taxon>
        <taxon>Roseateles</taxon>
    </lineage>
</organism>
<dbReference type="InterPro" id="IPR008207">
    <property type="entry name" value="Sig_transdc_His_kin_Hpt_dom"/>
</dbReference>
<dbReference type="Gene3D" id="1.20.120.160">
    <property type="entry name" value="HPT domain"/>
    <property type="match status" value="1"/>
</dbReference>
<evidence type="ECO:0000256" key="1">
    <source>
        <dbReference type="ARBA" id="ARBA00023012"/>
    </source>
</evidence>
<dbReference type="RefSeq" id="WP_320426336.1">
    <property type="nucleotide sequence ID" value="NZ_JAXCLA010000010.1"/>
</dbReference>
<evidence type="ECO:0000313" key="5">
    <source>
        <dbReference type="EMBL" id="MDY0748364.1"/>
    </source>
</evidence>
<gene>
    <name evidence="5" type="ORF">SNE35_27950</name>
</gene>
<dbReference type="SUPFAM" id="SSF47226">
    <property type="entry name" value="Histidine-containing phosphotransfer domain, HPT domain"/>
    <property type="match status" value="1"/>
</dbReference>
<proteinExistence type="predicted"/>
<feature type="compositionally biased region" description="Polar residues" evidence="3">
    <location>
        <begin position="1"/>
        <end position="15"/>
    </location>
</feature>
<keyword evidence="2" id="KW-0597">Phosphoprotein</keyword>
<keyword evidence="6" id="KW-1185">Reference proteome</keyword>
<protein>
    <submittedName>
        <fullName evidence="5">Hpt domain-containing protein</fullName>
    </submittedName>
</protein>
<feature type="modified residue" description="Phosphohistidine" evidence="2">
    <location>
        <position position="71"/>
    </location>
</feature>
<accession>A0ABU5DSQ6</accession>
<dbReference type="InterPro" id="IPR036641">
    <property type="entry name" value="HPT_dom_sf"/>
</dbReference>
<evidence type="ECO:0000259" key="4">
    <source>
        <dbReference type="PROSITE" id="PS50894"/>
    </source>
</evidence>
<keyword evidence="1" id="KW-0902">Two-component regulatory system</keyword>
<dbReference type="Proteomes" id="UP001285263">
    <property type="component" value="Unassembled WGS sequence"/>
</dbReference>
<reference evidence="5 6" key="1">
    <citation type="submission" date="2023-11" db="EMBL/GenBank/DDBJ databases">
        <title>Paucibacter sp. nov., isolated from fresh soil in Korea.</title>
        <authorList>
            <person name="Le N.T.T."/>
        </authorList>
    </citation>
    <scope>NUCLEOTIDE SEQUENCE [LARGE SCALE GENOMIC DNA]</scope>
    <source>
        <strain evidence="5 6">R3-3</strain>
    </source>
</reference>
<dbReference type="PROSITE" id="PS50894">
    <property type="entry name" value="HPT"/>
    <property type="match status" value="1"/>
</dbReference>
<name>A0ABU5DSQ6_9BURK</name>
<feature type="domain" description="HPt" evidence="4">
    <location>
        <begin position="30"/>
        <end position="125"/>
    </location>
</feature>
<evidence type="ECO:0000256" key="2">
    <source>
        <dbReference type="PROSITE-ProRule" id="PRU00110"/>
    </source>
</evidence>
<evidence type="ECO:0000313" key="6">
    <source>
        <dbReference type="Proteomes" id="UP001285263"/>
    </source>
</evidence>
<feature type="region of interest" description="Disordered" evidence="3">
    <location>
        <begin position="1"/>
        <end position="26"/>
    </location>
</feature>
<sequence length="127" mass="13591">MSTMSESPSGSTMLDQPTLDRLRELDPGGTARLLPRVVAAYETSLERMLPDLAAARSGEALNLNVVRHVSHTLKSSSASLGALHLASLCAEIETKARNGEPEGLDALLDNMLTEINQVRLALKALLN</sequence>